<dbReference type="OrthoDB" id="225920at2157"/>
<proteinExistence type="predicted"/>
<gene>
    <name evidence="1" type="ORF">SAMN04488066_12228</name>
</gene>
<sequence length="108" mass="12956">MADEFDPEKFEDKYAHYFPELQRAYKNAFNQMNERYDSELVHGIDQMVLNESEPMYEDGKFRVQLPENPRERLQGVLVDDEKFEATLEEYVDRIETELYRTLGVEPPE</sequence>
<dbReference type="EMBL" id="FOPZ01000022">
    <property type="protein sequence ID" value="SFH73421.1"/>
    <property type="molecule type" value="Genomic_DNA"/>
</dbReference>
<dbReference type="Pfam" id="PF19095">
    <property type="entry name" value="DUF5783"/>
    <property type="match status" value="1"/>
</dbReference>
<name>A0A1I3CH55_9EURY</name>
<reference evidence="1 2" key="1">
    <citation type="submission" date="2016-10" db="EMBL/GenBank/DDBJ databases">
        <authorList>
            <person name="Varghese N."/>
            <person name="Submissions S."/>
        </authorList>
    </citation>
    <scope>NUCLEOTIDE SEQUENCE [LARGE SCALE GENOMIC DNA]</scope>
    <source>
        <strain evidence="1 2">CGMCC 1.6377</strain>
    </source>
</reference>
<protein>
    <submittedName>
        <fullName evidence="1">Uncharacterized protein</fullName>
    </submittedName>
</protein>
<dbReference type="RefSeq" id="WP_149785468.1">
    <property type="nucleotide sequence ID" value="NZ_BAAADP010000003.1"/>
</dbReference>
<accession>A0A1I3CH55</accession>
<dbReference type="InterPro" id="IPR043952">
    <property type="entry name" value="DUF5783"/>
</dbReference>
<dbReference type="Proteomes" id="UP000323537">
    <property type="component" value="Unassembled WGS sequence"/>
</dbReference>
<organism evidence="1 2">
    <name type="scientific">Halorubrum aquaticum</name>
    <dbReference type="NCBI Taxonomy" id="387340"/>
    <lineage>
        <taxon>Archaea</taxon>
        <taxon>Methanobacteriati</taxon>
        <taxon>Methanobacteriota</taxon>
        <taxon>Stenosarchaea group</taxon>
        <taxon>Halobacteria</taxon>
        <taxon>Halobacteriales</taxon>
        <taxon>Haloferacaceae</taxon>
        <taxon>Halorubrum</taxon>
    </lineage>
</organism>
<evidence type="ECO:0000313" key="2">
    <source>
        <dbReference type="Proteomes" id="UP000323537"/>
    </source>
</evidence>
<evidence type="ECO:0000313" key="1">
    <source>
        <dbReference type="EMBL" id="SFH73421.1"/>
    </source>
</evidence>
<dbReference type="AlphaFoldDB" id="A0A1I3CH55"/>
<keyword evidence="2" id="KW-1185">Reference proteome</keyword>